<name>A0A2R5EUG1_9BACL</name>
<dbReference type="InterPro" id="IPR050490">
    <property type="entry name" value="Bact_solute-bd_prot1"/>
</dbReference>
<dbReference type="EMBL" id="BDQX01000281">
    <property type="protein sequence ID" value="GBG09785.1"/>
    <property type="molecule type" value="Genomic_DNA"/>
</dbReference>
<sequence length="505" mass="56084">MTKMKYVSMLLLCGALLLGACSGGGQGNKPAGNGGETAQPSNNGNAGGEDDSLSEVELIWYYGVSQVSPDQKLIEDEVNKIVKEKINATVKLRPVDFGSYTTKLNTASAAGEKFDLVWTANWAFNYDENVKKGAFIPLDELLEKHAPETKKAIPSFTWDATKYQGEIYAVPNYQTITSRYGVSLRKDLVDKYGFDTSSVKRLEDLEPFLKQVKENEKGIVPLMLTGPGTVFEPFMYGFDDSGVRIGDDTFQSNWLEQTPEYKSFVELMRGWFEKGYINDDASTVKQIDSIYNGKYATGLESAMKPGYEAEKKASNGGYDVIGIPLTEATTRRTSNITTLTAISRTSANPDRAMMLIELVNNDPELYNLLSFGIEGKHYEKVEDNTVKIGANAGYRAQNWVFGNVFNGYLVEGQAADTWEETKKLNESAFVQPTFGFAFDDTNVKAEYANVMAVKAEYQPLLMTGTVDPDKYLPEYLEKLRNAGAEKVQAELQKQLDAWVAENVKK</sequence>
<proteinExistence type="predicted"/>
<feature type="domain" description="DUF3502" evidence="3">
    <location>
        <begin position="432"/>
        <end position="500"/>
    </location>
</feature>
<dbReference type="Gene3D" id="3.40.190.10">
    <property type="entry name" value="Periplasmic binding protein-like II"/>
    <property type="match status" value="1"/>
</dbReference>
<dbReference type="AlphaFoldDB" id="A0A2R5EUG1"/>
<accession>A0A2R5EUG1</accession>
<dbReference type="SUPFAM" id="SSF53850">
    <property type="entry name" value="Periplasmic binding protein-like II"/>
    <property type="match status" value="1"/>
</dbReference>
<dbReference type="RefSeq" id="WP_108994430.1">
    <property type="nucleotide sequence ID" value="NZ_BDQX01000281.1"/>
</dbReference>
<comment type="caution">
    <text evidence="4">The sequence shown here is derived from an EMBL/GenBank/DDBJ whole genome shotgun (WGS) entry which is preliminary data.</text>
</comment>
<gene>
    <name evidence="4" type="ORF">PAT3040_04454</name>
</gene>
<evidence type="ECO:0000313" key="5">
    <source>
        <dbReference type="Proteomes" id="UP000245202"/>
    </source>
</evidence>
<keyword evidence="2" id="KW-0732">Signal</keyword>
<dbReference type="Proteomes" id="UP000245202">
    <property type="component" value="Unassembled WGS sequence"/>
</dbReference>
<keyword evidence="5" id="KW-1185">Reference proteome</keyword>
<dbReference type="PROSITE" id="PS51257">
    <property type="entry name" value="PROKAR_LIPOPROTEIN"/>
    <property type="match status" value="1"/>
</dbReference>
<dbReference type="Pfam" id="PF12010">
    <property type="entry name" value="DUF3502"/>
    <property type="match status" value="1"/>
</dbReference>
<protein>
    <recommendedName>
        <fullName evidence="3">DUF3502 domain-containing protein</fullName>
    </recommendedName>
</protein>
<reference evidence="4 5" key="1">
    <citation type="submission" date="2017-08" db="EMBL/GenBank/DDBJ databases">
        <title>Substantial Increase in Enzyme Production by Combined Drug-Resistance Mutations in Paenibacillus agaridevorans.</title>
        <authorList>
            <person name="Tanaka Y."/>
            <person name="Funane K."/>
            <person name="Hosaka T."/>
            <person name="Shiwa Y."/>
            <person name="Fujita N."/>
            <person name="Miyazaki T."/>
            <person name="Yoshikawa H."/>
            <person name="Murakami K."/>
            <person name="Kasahara K."/>
            <person name="Inaoka T."/>
            <person name="Hiraga Y."/>
            <person name="Ochi K."/>
        </authorList>
    </citation>
    <scope>NUCLEOTIDE SEQUENCE [LARGE SCALE GENOMIC DNA]</scope>
    <source>
        <strain evidence="4 5">T-3040</strain>
    </source>
</reference>
<evidence type="ECO:0000256" key="2">
    <source>
        <dbReference type="SAM" id="SignalP"/>
    </source>
</evidence>
<dbReference type="PANTHER" id="PTHR43649:SF17">
    <property type="entry name" value="ABC TRANSPORTER SOLUTE BINDING PROTEIN-SUGAR TRANSPORT"/>
    <property type="match status" value="1"/>
</dbReference>
<evidence type="ECO:0000256" key="1">
    <source>
        <dbReference type="SAM" id="MobiDB-lite"/>
    </source>
</evidence>
<evidence type="ECO:0000259" key="3">
    <source>
        <dbReference type="Pfam" id="PF12010"/>
    </source>
</evidence>
<dbReference type="PANTHER" id="PTHR43649">
    <property type="entry name" value="ARABINOSE-BINDING PROTEIN-RELATED"/>
    <property type="match status" value="1"/>
</dbReference>
<feature type="chain" id="PRO_5038642131" description="DUF3502 domain-containing protein" evidence="2">
    <location>
        <begin position="21"/>
        <end position="505"/>
    </location>
</feature>
<organism evidence="4 5">
    <name type="scientific">Paenibacillus agaridevorans</name>
    <dbReference type="NCBI Taxonomy" id="171404"/>
    <lineage>
        <taxon>Bacteria</taxon>
        <taxon>Bacillati</taxon>
        <taxon>Bacillota</taxon>
        <taxon>Bacilli</taxon>
        <taxon>Bacillales</taxon>
        <taxon>Paenibacillaceae</taxon>
        <taxon>Paenibacillus</taxon>
    </lineage>
</organism>
<evidence type="ECO:0000313" key="4">
    <source>
        <dbReference type="EMBL" id="GBG09785.1"/>
    </source>
</evidence>
<dbReference type="InterPro" id="IPR022627">
    <property type="entry name" value="DUF3502"/>
</dbReference>
<feature type="signal peptide" evidence="2">
    <location>
        <begin position="1"/>
        <end position="20"/>
    </location>
</feature>
<feature type="region of interest" description="Disordered" evidence="1">
    <location>
        <begin position="29"/>
        <end position="51"/>
    </location>
</feature>